<dbReference type="EnsemblPlants" id="novel_model_3710_5bd9a17a">
    <property type="protein sequence ID" value="cds.novel_model_3710_5bd9a17a"/>
    <property type="gene ID" value="novel_gene_1978_5bd9a17a"/>
</dbReference>
<evidence type="ECO:0000313" key="2">
    <source>
        <dbReference type="Proteomes" id="UP000596661"/>
    </source>
</evidence>
<dbReference type="Proteomes" id="UP000596661">
    <property type="component" value="Chromosome 4"/>
</dbReference>
<proteinExistence type="predicted"/>
<sequence length="85" mass="9705">MITKYPIPIITIIIITRSHHHPPPPPSSDHRRPFSFLSLLQLINHQTDHYHESLITIPFHFQTPTADMANCGTTKEAVTLVENVE</sequence>
<name>A0A803R0S5_CANSA</name>
<dbReference type="EMBL" id="UZAU01000400">
    <property type="status" value="NOT_ANNOTATED_CDS"/>
    <property type="molecule type" value="Genomic_DNA"/>
</dbReference>
<reference evidence="1" key="2">
    <citation type="submission" date="2021-03" db="UniProtKB">
        <authorList>
            <consortium name="EnsemblPlants"/>
        </authorList>
    </citation>
    <scope>IDENTIFICATION</scope>
</reference>
<keyword evidence="2" id="KW-1185">Reference proteome</keyword>
<accession>A0A803R0S5</accession>
<evidence type="ECO:0000313" key="1">
    <source>
        <dbReference type="EnsemblPlants" id="cds.novel_model_3710_5bd9a17a"/>
    </source>
</evidence>
<dbReference type="AlphaFoldDB" id="A0A803R0S5"/>
<dbReference type="Gramene" id="novel_model_3710_5bd9a17a">
    <property type="protein sequence ID" value="cds.novel_model_3710_5bd9a17a"/>
    <property type="gene ID" value="novel_gene_1978_5bd9a17a"/>
</dbReference>
<protein>
    <submittedName>
        <fullName evidence="1">Uncharacterized protein</fullName>
    </submittedName>
</protein>
<reference evidence="1" key="1">
    <citation type="submission" date="2018-11" db="EMBL/GenBank/DDBJ databases">
        <authorList>
            <person name="Grassa J C."/>
        </authorList>
    </citation>
    <scope>NUCLEOTIDE SEQUENCE [LARGE SCALE GENOMIC DNA]</scope>
</reference>
<organism evidence="1 2">
    <name type="scientific">Cannabis sativa</name>
    <name type="common">Hemp</name>
    <name type="synonym">Marijuana</name>
    <dbReference type="NCBI Taxonomy" id="3483"/>
    <lineage>
        <taxon>Eukaryota</taxon>
        <taxon>Viridiplantae</taxon>
        <taxon>Streptophyta</taxon>
        <taxon>Embryophyta</taxon>
        <taxon>Tracheophyta</taxon>
        <taxon>Spermatophyta</taxon>
        <taxon>Magnoliopsida</taxon>
        <taxon>eudicotyledons</taxon>
        <taxon>Gunneridae</taxon>
        <taxon>Pentapetalae</taxon>
        <taxon>rosids</taxon>
        <taxon>fabids</taxon>
        <taxon>Rosales</taxon>
        <taxon>Cannabaceae</taxon>
        <taxon>Cannabis</taxon>
    </lineage>
</organism>